<proteinExistence type="predicted"/>
<keyword evidence="9" id="KW-1185">Reference proteome</keyword>
<accession>A0AA39STL8</accession>
<reference evidence="8" key="2">
    <citation type="submission" date="2023-06" db="EMBL/GenBank/DDBJ databases">
        <authorList>
            <person name="Swenson N.G."/>
            <person name="Wegrzyn J.L."/>
            <person name="Mcevoy S.L."/>
        </authorList>
    </citation>
    <scope>NUCLEOTIDE SEQUENCE</scope>
    <source>
        <strain evidence="8">NS2018</strain>
        <tissue evidence="8">Leaf</tissue>
    </source>
</reference>
<dbReference type="GO" id="GO:0008270">
    <property type="term" value="F:zinc ion binding"/>
    <property type="evidence" value="ECO:0007669"/>
    <property type="project" value="UniProtKB-KW"/>
</dbReference>
<evidence type="ECO:0000259" key="7">
    <source>
        <dbReference type="PROSITE" id="PS50081"/>
    </source>
</evidence>
<organism evidence="8 9">
    <name type="scientific">Acer saccharum</name>
    <name type="common">Sugar maple</name>
    <dbReference type="NCBI Taxonomy" id="4024"/>
    <lineage>
        <taxon>Eukaryota</taxon>
        <taxon>Viridiplantae</taxon>
        <taxon>Streptophyta</taxon>
        <taxon>Embryophyta</taxon>
        <taxon>Tracheophyta</taxon>
        <taxon>Spermatophyta</taxon>
        <taxon>Magnoliopsida</taxon>
        <taxon>eudicotyledons</taxon>
        <taxon>Gunneridae</taxon>
        <taxon>Pentapetalae</taxon>
        <taxon>rosids</taxon>
        <taxon>malvids</taxon>
        <taxon>Sapindales</taxon>
        <taxon>Sapindaceae</taxon>
        <taxon>Hippocastanoideae</taxon>
        <taxon>Acereae</taxon>
        <taxon>Acer</taxon>
    </lineage>
</organism>
<reference evidence="8" key="1">
    <citation type="journal article" date="2022" name="Plant J.">
        <title>Strategies of tolerance reflected in two North American maple genomes.</title>
        <authorList>
            <person name="McEvoy S.L."/>
            <person name="Sezen U.U."/>
            <person name="Trouern-Trend A."/>
            <person name="McMahon S.M."/>
            <person name="Schaberg P.G."/>
            <person name="Yang J."/>
            <person name="Wegrzyn J.L."/>
            <person name="Swenson N.G."/>
        </authorList>
    </citation>
    <scope>NUCLEOTIDE SEQUENCE</scope>
    <source>
        <strain evidence="8">NS2018</strain>
    </source>
</reference>
<dbReference type="Gene3D" id="3.80.10.10">
    <property type="entry name" value="Ribonuclease Inhibitor"/>
    <property type="match status" value="1"/>
</dbReference>
<dbReference type="SMART" id="SM00249">
    <property type="entry name" value="PHD"/>
    <property type="match status" value="4"/>
</dbReference>
<evidence type="ECO:0000256" key="1">
    <source>
        <dbReference type="ARBA" id="ARBA00022614"/>
    </source>
</evidence>
<dbReference type="PROSITE" id="PS50081">
    <property type="entry name" value="ZF_DAG_PE_2"/>
    <property type="match status" value="1"/>
</dbReference>
<evidence type="ECO:0000313" key="9">
    <source>
        <dbReference type="Proteomes" id="UP001168877"/>
    </source>
</evidence>
<name>A0AA39STL8_ACESA</name>
<evidence type="ECO:0000256" key="6">
    <source>
        <dbReference type="SAM" id="MobiDB-lite"/>
    </source>
</evidence>
<dbReference type="InterPro" id="IPR046349">
    <property type="entry name" value="C1-like_sf"/>
</dbReference>
<dbReference type="Proteomes" id="UP001168877">
    <property type="component" value="Unassembled WGS sequence"/>
</dbReference>
<evidence type="ECO:0000313" key="8">
    <source>
        <dbReference type="EMBL" id="KAK0599587.1"/>
    </source>
</evidence>
<evidence type="ECO:0000256" key="5">
    <source>
        <dbReference type="ARBA" id="ARBA00022833"/>
    </source>
</evidence>
<evidence type="ECO:0000256" key="2">
    <source>
        <dbReference type="ARBA" id="ARBA00022723"/>
    </source>
</evidence>
<evidence type="ECO:0000256" key="3">
    <source>
        <dbReference type="ARBA" id="ARBA00022737"/>
    </source>
</evidence>
<gene>
    <name evidence="8" type="ORF">LWI29_006657</name>
</gene>
<dbReference type="InterPro" id="IPR002219">
    <property type="entry name" value="PKC_DAG/PE"/>
</dbReference>
<feature type="compositionally biased region" description="Acidic residues" evidence="6">
    <location>
        <begin position="127"/>
        <end position="136"/>
    </location>
</feature>
<sequence>MEIQHFSHPHKLTLLELESKEDESDDGSREGYEFYPNGDFSHPDHKLTLPELESKEDDHESDDGSSEKNNKYCNCCNEVIFSPSYTCEVYIIDDTSLRIPAFWELYECDTKEEKERKSDEEVSSLAEAEDASDEVQEVNAEKDQKNDIEECGLAELDQGNEKEQEGQPDIQREEGETINHFCHEHELRLHFFTEGCYNPCRCWCYELRYYCVDCKFVIHDLCYMEIAPQLQHPLHTKYNWAYDDTDEDSDINKSRRYRACRKPILGSRMFFCCEDCNDFDLHVSCAKSMEFFLRHKCEHHKLYLLFNEEGECMPCIRCHNEYEGIFYHCVEYDVNFDLECIPLPCVVSHECHTHPLALAYLTEDGDSSKYCSKVGEICKTQWMALELVFYCHKCSCFVHVECAISKGTQEVKGIMLDKSEQRITHVNGKSFSGMRNLRLLKINNVDLSEDIEYLSNELRFLKWPNYPSTSLPSNFQSQELFELNLCRSWIKYLWKDMKAFPKLKTIKLSNSHNLIETPDFTMVPNLEILDVEGCTRLCTVHKSVGLLERLTILNLKDCKNLVNFPNDVSGLKLLKILNLQGCSELNKLPQNLGELERLEELDVGGTAIRQVPSSIARLTNLKTLSFRECKGRPPQSRMSSFFSLQLPRKHPNTVCLLLPPLSGLFSLTTLDLSDCNLWEGALPNDLDSFVMLQQPVNPFGQFHIRLPGSEIPEWFKCKSDGNLVKIGLPPNWLNDELMGIAMCGVFAPNPKDLDPLQSMGCKMFIMRNEYCFCFEMPSFTNFESDHLWLAYVSRVEFEHDYSPPLSSYLDHLQKSELDPSYIPPQIEPYGSDHEWVGDSTCIHAMFQTFNAENSDSKVIKCGIRPVYKQDIQYFQESPPAEVSIFHQNHNCSTGRHSTRDSVKFESYTWDRAKDRAKDEADFHPAESDRITELQATQSMSKKNGANTSLDSKCKDNEQLFSHPSHPHHKLTLLQQEPKEDESDDRSSEEKIKYCNGCNEVMCFPGYACHHESAKCKFYLHKSCAELPPKILHPLHPHPLTCSLTNEAFICDGCRDLYRSGFIFNCSWWCVFNLDAKCASKQDQEHHQTFKELTLDRFYHKHALKLCNIRKSHNIKCLCCTLIISGSAYCCLQCQFFIHESCKEITEEVEHPFHPQHILVFQNMDDYRNCAACLLSISTSSTRSPSIHGIGISCKECDFNLHVSCANQNRWASPLKHNCHEHNMFYFIVNKDRDRCYFECNKCHEKCVDDEPIYRCVECDFNLHLKCIPIPSVVMITQKHHHPLTLIDSVKEDNPLIQYLMDSNDKVDYSVEYYCDVCETPGNPRRHAYCCKECIYIAHVECIICEEQEGLASKEKGRKDTIQHFFHQHQLKLHFFLKKKGYNKNPSCCWCYKEIHGPGYCCDDCKFYIDDFCRMEISPQLQHPLHPHPLHLKHNFAHDGTTRMCRACRNPKVGSMLLSCEECNFDLHSACAKIMKQLSLKHECHNHNLYFAFDLIMKNEDSELLEDNVLYCNKCHDTGGSFYCCRECDINFHFECIPLPCDVKHKCHRHPLTLTYSHKFEGSYIDPMRCAICKAGYLIAGHPIFICAECGYFSFVHIECAISEDDTAVEVLKYLNPRPEKEQRSSTEDHHCSEKMETLALELEALEEKPANKAS</sequence>
<dbReference type="Pfam" id="PF23598">
    <property type="entry name" value="LRR_14"/>
    <property type="match status" value="1"/>
</dbReference>
<dbReference type="InterPro" id="IPR001965">
    <property type="entry name" value="Znf_PHD"/>
</dbReference>
<feature type="region of interest" description="Disordered" evidence="6">
    <location>
        <begin position="955"/>
        <end position="985"/>
    </location>
</feature>
<dbReference type="PANTHER" id="PTHR46288">
    <property type="entry name" value="PHORBOL-ESTER/DAG-TYPE DOMAIN-CONTAINING PROTEIN"/>
    <property type="match status" value="1"/>
</dbReference>
<dbReference type="SUPFAM" id="SSF52058">
    <property type="entry name" value="L domain-like"/>
    <property type="match status" value="1"/>
</dbReference>
<dbReference type="EMBL" id="JAUESC010000003">
    <property type="protein sequence ID" value="KAK0599587.1"/>
    <property type="molecule type" value="Genomic_DNA"/>
</dbReference>
<keyword evidence="5" id="KW-0862">Zinc</keyword>
<dbReference type="Pfam" id="PF03107">
    <property type="entry name" value="C1_2"/>
    <property type="match status" value="1"/>
</dbReference>
<comment type="caution">
    <text evidence="8">The sequence shown here is derived from an EMBL/GenBank/DDBJ whole genome shotgun (WGS) entry which is preliminary data.</text>
</comment>
<dbReference type="InterPro" id="IPR004146">
    <property type="entry name" value="DC1"/>
</dbReference>
<evidence type="ECO:0000256" key="4">
    <source>
        <dbReference type="ARBA" id="ARBA00022771"/>
    </source>
</evidence>
<feature type="region of interest" description="Disordered" evidence="6">
    <location>
        <begin position="116"/>
        <end position="144"/>
    </location>
</feature>
<dbReference type="InterPro" id="IPR045344">
    <property type="entry name" value="C-JID"/>
</dbReference>
<keyword evidence="3" id="KW-0677">Repeat</keyword>
<protein>
    <recommendedName>
        <fullName evidence="7">Phorbol-ester/DAG-type domain-containing protein</fullName>
    </recommendedName>
</protein>
<dbReference type="PANTHER" id="PTHR46288:SF86">
    <property type="entry name" value="PHORBOL-ESTER_DAG-TYPE DOMAIN-CONTAINING PROTEIN"/>
    <property type="match status" value="1"/>
</dbReference>
<feature type="region of interest" description="Disordered" evidence="6">
    <location>
        <begin position="1"/>
        <end position="68"/>
    </location>
</feature>
<dbReference type="SUPFAM" id="SSF57889">
    <property type="entry name" value="Cysteine-rich domain"/>
    <property type="match status" value="7"/>
</dbReference>
<keyword evidence="1" id="KW-0433">Leucine-rich repeat</keyword>
<dbReference type="Pfam" id="PF20160">
    <property type="entry name" value="C-JID"/>
    <property type="match status" value="1"/>
</dbReference>
<feature type="compositionally biased region" description="Basic and acidic residues" evidence="6">
    <location>
        <begin position="41"/>
        <end position="58"/>
    </location>
</feature>
<keyword evidence="4" id="KW-0863">Zinc-finger</keyword>
<dbReference type="InterPro" id="IPR055414">
    <property type="entry name" value="LRR_R13L4/SHOC2-like"/>
</dbReference>
<keyword evidence="2" id="KW-0479">Metal-binding</keyword>
<feature type="domain" description="Phorbol-ester/DAG-type" evidence="7">
    <location>
        <begin position="1432"/>
        <end position="1483"/>
    </location>
</feature>
<dbReference type="InterPro" id="IPR032675">
    <property type="entry name" value="LRR_dom_sf"/>
</dbReference>